<feature type="transmembrane region" description="Helical" evidence="1">
    <location>
        <begin position="34"/>
        <end position="51"/>
    </location>
</feature>
<feature type="transmembrane region" description="Helical" evidence="1">
    <location>
        <begin position="79"/>
        <end position="99"/>
    </location>
</feature>
<reference evidence="3" key="1">
    <citation type="journal article" date="2019" name="Int. J. Syst. Evol. Microbiol.">
        <title>The Global Catalogue of Microorganisms (GCM) 10K type strain sequencing project: providing services to taxonomists for standard genome sequencing and annotation.</title>
        <authorList>
            <consortium name="The Broad Institute Genomics Platform"/>
            <consortium name="The Broad Institute Genome Sequencing Center for Infectious Disease"/>
            <person name="Wu L."/>
            <person name="Ma J."/>
        </authorList>
    </citation>
    <scope>NUCLEOTIDE SEQUENCE [LARGE SCALE GENOMIC DNA]</scope>
    <source>
        <strain evidence="3">Q85</strain>
    </source>
</reference>
<name>A0ABW4NCC2_9SPHN</name>
<keyword evidence="1" id="KW-0472">Membrane</keyword>
<dbReference type="Proteomes" id="UP001597283">
    <property type="component" value="Unassembled WGS sequence"/>
</dbReference>
<sequence>MLSTIALLAAIAFVGVAAYRFSPSAPPRLRNAQLALALAAGLFGIAAFKATGDSRWLVGGILMVGAGVPGFLAGNRRTLATVALICGVLGVVLFGIATARPMAAAAVSPAAT</sequence>
<evidence type="ECO:0000313" key="3">
    <source>
        <dbReference type="Proteomes" id="UP001597283"/>
    </source>
</evidence>
<evidence type="ECO:0000256" key="1">
    <source>
        <dbReference type="SAM" id="Phobius"/>
    </source>
</evidence>
<gene>
    <name evidence="2" type="ORF">ACFSC3_08590</name>
</gene>
<feature type="transmembrane region" description="Helical" evidence="1">
    <location>
        <begin position="56"/>
        <end position="73"/>
    </location>
</feature>
<keyword evidence="3" id="KW-1185">Reference proteome</keyword>
<keyword evidence="1" id="KW-0812">Transmembrane</keyword>
<protein>
    <submittedName>
        <fullName evidence="2">Uncharacterized protein</fullName>
    </submittedName>
</protein>
<organism evidence="2 3">
    <name type="scientific">Sphingomonas floccifaciens</name>
    <dbReference type="NCBI Taxonomy" id="1844115"/>
    <lineage>
        <taxon>Bacteria</taxon>
        <taxon>Pseudomonadati</taxon>
        <taxon>Pseudomonadota</taxon>
        <taxon>Alphaproteobacteria</taxon>
        <taxon>Sphingomonadales</taxon>
        <taxon>Sphingomonadaceae</taxon>
        <taxon>Sphingomonas</taxon>
    </lineage>
</organism>
<keyword evidence="1" id="KW-1133">Transmembrane helix</keyword>
<dbReference type="EMBL" id="JBHUFC010000003">
    <property type="protein sequence ID" value="MFD1787627.1"/>
    <property type="molecule type" value="Genomic_DNA"/>
</dbReference>
<dbReference type="RefSeq" id="WP_380939997.1">
    <property type="nucleotide sequence ID" value="NZ_JBHUFC010000003.1"/>
</dbReference>
<evidence type="ECO:0000313" key="2">
    <source>
        <dbReference type="EMBL" id="MFD1787627.1"/>
    </source>
</evidence>
<comment type="caution">
    <text evidence="2">The sequence shown here is derived from an EMBL/GenBank/DDBJ whole genome shotgun (WGS) entry which is preliminary data.</text>
</comment>
<accession>A0ABW4NCC2</accession>
<proteinExistence type="predicted"/>